<dbReference type="Pfam" id="PF00246">
    <property type="entry name" value="Peptidase_M14"/>
    <property type="match status" value="1"/>
</dbReference>
<comment type="subcellular location">
    <subcellularLocation>
        <location evidence="2">Secreted</location>
    </subcellularLocation>
</comment>
<accession>A0A7Z0GPD4</accession>
<feature type="domain" description="Peptidase M14" evidence="12">
    <location>
        <begin position="68"/>
        <end position="384"/>
    </location>
</feature>
<evidence type="ECO:0000256" key="4">
    <source>
        <dbReference type="ARBA" id="ARBA00022525"/>
    </source>
</evidence>
<gene>
    <name evidence="13" type="ORF">HNR09_003030</name>
</gene>
<keyword evidence="9" id="KW-0325">Glycoprotein</keyword>
<dbReference type="PROSITE" id="PS52035">
    <property type="entry name" value="PEPTIDASE_M14"/>
    <property type="match status" value="1"/>
</dbReference>
<evidence type="ECO:0000259" key="12">
    <source>
        <dbReference type="PROSITE" id="PS52035"/>
    </source>
</evidence>
<evidence type="ECO:0000256" key="7">
    <source>
        <dbReference type="ARBA" id="ARBA00022801"/>
    </source>
</evidence>
<comment type="caution">
    <text evidence="13">The sequence shown here is derived from an EMBL/GenBank/DDBJ whole genome shotgun (WGS) entry which is preliminary data.</text>
</comment>
<keyword evidence="14" id="KW-1185">Reference proteome</keyword>
<evidence type="ECO:0000256" key="8">
    <source>
        <dbReference type="ARBA" id="ARBA00023026"/>
    </source>
</evidence>
<proteinExistence type="inferred from homology"/>
<comment type="cofactor">
    <cofactor evidence="1">
        <name>Zn(2+)</name>
        <dbReference type="ChEBI" id="CHEBI:29105"/>
    </cofactor>
</comment>
<evidence type="ECO:0000256" key="6">
    <source>
        <dbReference type="ARBA" id="ARBA00022729"/>
    </source>
</evidence>
<evidence type="ECO:0000256" key="5">
    <source>
        <dbReference type="ARBA" id="ARBA00022670"/>
    </source>
</evidence>
<comment type="similarity">
    <text evidence="3 10">Belongs to the peptidase M14 family.</text>
</comment>
<evidence type="ECO:0000256" key="11">
    <source>
        <dbReference type="SAM" id="MobiDB-lite"/>
    </source>
</evidence>
<dbReference type="GO" id="GO:0005615">
    <property type="term" value="C:extracellular space"/>
    <property type="evidence" value="ECO:0007669"/>
    <property type="project" value="TreeGrafter"/>
</dbReference>
<dbReference type="AlphaFoldDB" id="A0A7Z0GPD4"/>
<keyword evidence="8" id="KW-0843">Virulence</keyword>
<dbReference type="RefSeq" id="WP_179542809.1">
    <property type="nucleotide sequence ID" value="NZ_BAAALL010000007.1"/>
</dbReference>
<sequence>MTHDASFPSRTVPGQPSGPTSPEVPGGRSLSRRAALGTLGSLALLPLGVQAAIARPGAESSTSTPTGAIRSYDDMIRELAQIERSSQGQVTVRTLAEIGTAETRSEQGRELYVAQVGHGDRHVWIMGRIHGDEPYGLEATLAVLKALGSSGQPAHRRLREEFTLHIIPMYNPDGSEMNTRTTTLWDREADAPRRDAQGAELTVDLNRDWTAEGFLARESRAWYEYWTMVRPSYALDIHHQGQKLDPETGEPITFSLGVSLAPGGPTLPGIRDGEFDVLTRQMASQVWLGTRHRGHITADRYDVGGGQVIDIRGGVVSAMMLGLDWAGLNPDGHAHAAIFFETSGNTQDGDLGQRGRGKFVQQNILGVESWLEGLASGETFALAPEIWEEIPHAPVEYYFTDWGGVIPVS</sequence>
<keyword evidence="4" id="KW-0964">Secreted</keyword>
<keyword evidence="7" id="KW-0378">Hydrolase</keyword>
<reference evidence="13 14" key="1">
    <citation type="submission" date="2020-07" db="EMBL/GenBank/DDBJ databases">
        <title>Sequencing the genomes of 1000 actinobacteria strains.</title>
        <authorList>
            <person name="Klenk H.-P."/>
        </authorList>
    </citation>
    <scope>NUCLEOTIDE SEQUENCE [LARGE SCALE GENOMIC DNA]</scope>
    <source>
        <strain evidence="13 14">DSM 15475</strain>
    </source>
</reference>
<feature type="compositionally biased region" description="Polar residues" evidence="11">
    <location>
        <begin position="8"/>
        <end position="20"/>
    </location>
</feature>
<evidence type="ECO:0000256" key="10">
    <source>
        <dbReference type="PROSITE-ProRule" id="PRU01379"/>
    </source>
</evidence>
<name>A0A7Z0GPD4_9MICC</name>
<dbReference type="GO" id="GO:0008270">
    <property type="term" value="F:zinc ion binding"/>
    <property type="evidence" value="ECO:0007669"/>
    <property type="project" value="InterPro"/>
</dbReference>
<protein>
    <recommendedName>
        <fullName evidence="12">Peptidase M14 domain-containing protein</fullName>
    </recommendedName>
</protein>
<keyword evidence="6" id="KW-0732">Signal</keyword>
<dbReference type="SUPFAM" id="SSF53187">
    <property type="entry name" value="Zn-dependent exopeptidases"/>
    <property type="match status" value="1"/>
</dbReference>
<dbReference type="PANTHER" id="PTHR11705">
    <property type="entry name" value="PROTEASE FAMILY M14 CARBOXYPEPTIDASE A,B"/>
    <property type="match status" value="1"/>
</dbReference>
<dbReference type="GO" id="GO:0006508">
    <property type="term" value="P:proteolysis"/>
    <property type="evidence" value="ECO:0007669"/>
    <property type="project" value="UniProtKB-KW"/>
</dbReference>
<evidence type="ECO:0000313" key="14">
    <source>
        <dbReference type="Proteomes" id="UP000535437"/>
    </source>
</evidence>
<evidence type="ECO:0000256" key="9">
    <source>
        <dbReference type="ARBA" id="ARBA00023180"/>
    </source>
</evidence>
<evidence type="ECO:0000313" key="13">
    <source>
        <dbReference type="EMBL" id="NYJ79619.1"/>
    </source>
</evidence>
<dbReference type="Proteomes" id="UP000535437">
    <property type="component" value="Unassembled WGS sequence"/>
</dbReference>
<feature type="region of interest" description="Disordered" evidence="11">
    <location>
        <begin position="1"/>
        <end position="29"/>
    </location>
</feature>
<dbReference type="GO" id="GO:0004181">
    <property type="term" value="F:metallocarboxypeptidase activity"/>
    <property type="evidence" value="ECO:0007669"/>
    <property type="project" value="InterPro"/>
</dbReference>
<keyword evidence="5" id="KW-0645">Protease</keyword>
<dbReference type="Gene3D" id="3.40.630.10">
    <property type="entry name" value="Zn peptidases"/>
    <property type="match status" value="1"/>
</dbReference>
<evidence type="ECO:0000256" key="1">
    <source>
        <dbReference type="ARBA" id="ARBA00001947"/>
    </source>
</evidence>
<organism evidence="13 14">
    <name type="scientific">Nesterenkonia xinjiangensis</name>
    <dbReference type="NCBI Taxonomy" id="225327"/>
    <lineage>
        <taxon>Bacteria</taxon>
        <taxon>Bacillati</taxon>
        <taxon>Actinomycetota</taxon>
        <taxon>Actinomycetes</taxon>
        <taxon>Micrococcales</taxon>
        <taxon>Micrococcaceae</taxon>
        <taxon>Nesterenkonia</taxon>
    </lineage>
</organism>
<evidence type="ECO:0000256" key="2">
    <source>
        <dbReference type="ARBA" id="ARBA00004613"/>
    </source>
</evidence>
<dbReference type="InterPro" id="IPR000834">
    <property type="entry name" value="Peptidase_M14"/>
</dbReference>
<comment type="caution">
    <text evidence="10">Lacks conserved residue(s) required for the propagation of feature annotation.</text>
</comment>
<dbReference type="PANTHER" id="PTHR11705:SF83">
    <property type="entry name" value="INACTIVE METALLOCARBOXYPEPTIDASE ECM14"/>
    <property type="match status" value="1"/>
</dbReference>
<dbReference type="EMBL" id="JACCFY010000001">
    <property type="protein sequence ID" value="NYJ79619.1"/>
    <property type="molecule type" value="Genomic_DNA"/>
</dbReference>
<evidence type="ECO:0000256" key="3">
    <source>
        <dbReference type="ARBA" id="ARBA00005988"/>
    </source>
</evidence>